<dbReference type="PROSITE" id="PS00086">
    <property type="entry name" value="CYTOCHROME_P450"/>
    <property type="match status" value="1"/>
</dbReference>
<organism evidence="14 15">
    <name type="scientific">Periconia macrospinosa</name>
    <dbReference type="NCBI Taxonomy" id="97972"/>
    <lineage>
        <taxon>Eukaryota</taxon>
        <taxon>Fungi</taxon>
        <taxon>Dikarya</taxon>
        <taxon>Ascomycota</taxon>
        <taxon>Pezizomycotina</taxon>
        <taxon>Dothideomycetes</taxon>
        <taxon>Pleosporomycetidae</taxon>
        <taxon>Pleosporales</taxon>
        <taxon>Massarineae</taxon>
        <taxon>Periconiaceae</taxon>
        <taxon>Periconia</taxon>
    </lineage>
</organism>
<dbReference type="GO" id="GO:0020037">
    <property type="term" value="F:heme binding"/>
    <property type="evidence" value="ECO:0007669"/>
    <property type="project" value="InterPro"/>
</dbReference>
<evidence type="ECO:0000256" key="7">
    <source>
        <dbReference type="ARBA" id="ARBA00022989"/>
    </source>
</evidence>
<evidence type="ECO:0000256" key="5">
    <source>
        <dbReference type="ARBA" id="ARBA00022692"/>
    </source>
</evidence>
<dbReference type="AlphaFoldDB" id="A0A2V1DGN5"/>
<dbReference type="InterPro" id="IPR017972">
    <property type="entry name" value="Cyt_P450_CS"/>
</dbReference>
<keyword evidence="6 12" id="KW-0479">Metal-binding</keyword>
<dbReference type="Proteomes" id="UP000244855">
    <property type="component" value="Unassembled WGS sequence"/>
</dbReference>
<keyword evidence="9 12" id="KW-0408">Iron</keyword>
<keyword evidence="11" id="KW-0472">Membrane</keyword>
<dbReference type="InterPro" id="IPR001128">
    <property type="entry name" value="Cyt_P450"/>
</dbReference>
<proteinExistence type="inferred from homology"/>
<keyword evidence="15" id="KW-1185">Reference proteome</keyword>
<evidence type="ECO:0000256" key="12">
    <source>
        <dbReference type="PIRSR" id="PIRSR602401-1"/>
    </source>
</evidence>
<keyword evidence="5" id="KW-0812">Transmembrane</keyword>
<evidence type="ECO:0000313" key="14">
    <source>
        <dbReference type="EMBL" id="PVH97317.1"/>
    </source>
</evidence>
<dbReference type="EMBL" id="KZ805439">
    <property type="protein sequence ID" value="PVH97317.1"/>
    <property type="molecule type" value="Genomic_DNA"/>
</dbReference>
<evidence type="ECO:0000256" key="10">
    <source>
        <dbReference type="ARBA" id="ARBA00023033"/>
    </source>
</evidence>
<dbReference type="PANTHER" id="PTHR24305">
    <property type="entry name" value="CYTOCHROME P450"/>
    <property type="match status" value="1"/>
</dbReference>
<keyword evidence="10 13" id="KW-0503">Monooxygenase</keyword>
<dbReference type="SUPFAM" id="SSF48264">
    <property type="entry name" value="Cytochrome P450"/>
    <property type="match status" value="1"/>
</dbReference>
<evidence type="ECO:0000313" key="15">
    <source>
        <dbReference type="Proteomes" id="UP000244855"/>
    </source>
</evidence>
<comment type="similarity">
    <text evidence="3 13">Belongs to the cytochrome P450 family.</text>
</comment>
<dbReference type="Pfam" id="PF00067">
    <property type="entry name" value="p450"/>
    <property type="match status" value="1"/>
</dbReference>
<comment type="cofactor">
    <cofactor evidence="1 12">
        <name>heme</name>
        <dbReference type="ChEBI" id="CHEBI:30413"/>
    </cofactor>
</comment>
<keyword evidence="8 13" id="KW-0560">Oxidoreductase</keyword>
<gene>
    <name evidence="14" type="ORF">DM02DRAFT_730642</name>
</gene>
<dbReference type="GO" id="GO:0016020">
    <property type="term" value="C:membrane"/>
    <property type="evidence" value="ECO:0007669"/>
    <property type="project" value="UniProtKB-SubCell"/>
</dbReference>
<evidence type="ECO:0000256" key="8">
    <source>
        <dbReference type="ARBA" id="ARBA00023002"/>
    </source>
</evidence>
<name>A0A2V1DGN5_9PLEO</name>
<accession>A0A2V1DGN5</accession>
<evidence type="ECO:0000256" key="4">
    <source>
        <dbReference type="ARBA" id="ARBA00022617"/>
    </source>
</evidence>
<evidence type="ECO:0000256" key="11">
    <source>
        <dbReference type="ARBA" id="ARBA00023136"/>
    </source>
</evidence>
<evidence type="ECO:0000256" key="9">
    <source>
        <dbReference type="ARBA" id="ARBA00023004"/>
    </source>
</evidence>
<feature type="binding site" description="axial binding residue" evidence="12">
    <location>
        <position position="437"/>
    </location>
    <ligand>
        <name>heme</name>
        <dbReference type="ChEBI" id="CHEBI:30413"/>
    </ligand>
    <ligandPart>
        <name>Fe</name>
        <dbReference type="ChEBI" id="CHEBI:18248"/>
    </ligandPart>
</feature>
<dbReference type="Gene3D" id="1.10.630.10">
    <property type="entry name" value="Cytochrome P450"/>
    <property type="match status" value="1"/>
</dbReference>
<dbReference type="GO" id="GO:0016705">
    <property type="term" value="F:oxidoreductase activity, acting on paired donors, with incorporation or reduction of molecular oxygen"/>
    <property type="evidence" value="ECO:0007669"/>
    <property type="project" value="InterPro"/>
</dbReference>
<dbReference type="CDD" id="cd11062">
    <property type="entry name" value="CYP58-like"/>
    <property type="match status" value="1"/>
</dbReference>
<reference evidence="14 15" key="1">
    <citation type="journal article" date="2018" name="Sci. Rep.">
        <title>Comparative genomics provides insights into the lifestyle and reveals functional heterogeneity of dark septate endophytic fungi.</title>
        <authorList>
            <person name="Knapp D.G."/>
            <person name="Nemeth J.B."/>
            <person name="Barry K."/>
            <person name="Hainaut M."/>
            <person name="Henrissat B."/>
            <person name="Johnson J."/>
            <person name="Kuo A."/>
            <person name="Lim J.H.P."/>
            <person name="Lipzen A."/>
            <person name="Nolan M."/>
            <person name="Ohm R.A."/>
            <person name="Tamas L."/>
            <person name="Grigoriev I.V."/>
            <person name="Spatafora J.W."/>
            <person name="Nagy L.G."/>
            <person name="Kovacs G.M."/>
        </authorList>
    </citation>
    <scope>NUCLEOTIDE SEQUENCE [LARGE SCALE GENOMIC DNA]</scope>
    <source>
        <strain evidence="14 15">DSE2036</strain>
    </source>
</reference>
<evidence type="ECO:0000256" key="2">
    <source>
        <dbReference type="ARBA" id="ARBA00004167"/>
    </source>
</evidence>
<dbReference type="GO" id="GO:0005506">
    <property type="term" value="F:iron ion binding"/>
    <property type="evidence" value="ECO:0007669"/>
    <property type="project" value="InterPro"/>
</dbReference>
<dbReference type="InterPro" id="IPR050121">
    <property type="entry name" value="Cytochrome_P450_monoxygenase"/>
</dbReference>
<dbReference type="FunFam" id="1.10.630.10:FF:000069">
    <property type="entry name" value="Cytochrome P450, putative (Eurofung)"/>
    <property type="match status" value="1"/>
</dbReference>
<dbReference type="PANTHER" id="PTHR24305:SF157">
    <property type="entry name" value="N-ACETYLTRYPTOPHAN 6-HYDROXYLASE IVOC-RELATED"/>
    <property type="match status" value="1"/>
</dbReference>
<keyword evidence="4 12" id="KW-0349">Heme</keyword>
<dbReference type="OrthoDB" id="3945418at2759"/>
<keyword evidence="7" id="KW-1133">Transmembrane helix</keyword>
<dbReference type="PRINTS" id="PR00463">
    <property type="entry name" value="EP450I"/>
</dbReference>
<evidence type="ECO:0000256" key="6">
    <source>
        <dbReference type="ARBA" id="ARBA00022723"/>
    </source>
</evidence>
<evidence type="ECO:0000256" key="13">
    <source>
        <dbReference type="RuleBase" id="RU000461"/>
    </source>
</evidence>
<dbReference type="PRINTS" id="PR00385">
    <property type="entry name" value="P450"/>
</dbReference>
<dbReference type="InterPro" id="IPR002401">
    <property type="entry name" value="Cyt_P450_E_grp-I"/>
</dbReference>
<dbReference type="STRING" id="97972.A0A2V1DGN5"/>
<protein>
    <submittedName>
        <fullName evidence="14">Cytochrome P450</fullName>
    </submittedName>
</protein>
<sequence length="502" mass="56831">MSLFVLLAVALVLYSVCLTIYRLLFHPLARFPGPRLAAATWCYEFYFEVVLHGQFYKEIERLHSIYGPIVRINPTEVHVKDPNWYDELYAAGGRKRDKSDWYNARTGGESVFSTVGHDHHRVRRTALNQYFSKASIVKLEDLIQDKVDRLADAFRASMAKGESIETHTAFIAMTLDVISHYAFGKPFGLLDIPGFSPEWKHDLLGAVESGIVVRYLPWIIDILVKMPLWLAVWMNPAVAHFAKFQKDIENQVNATLGAIDEPKASIHRTIFQELRDSDLPPQEKSVTRLIDEGIILIGAGGDTTAHTLAALTFYVLNNPPVLKKLTDELYTAIPDPTHLPKWQKLEQLPYLRATILETHRIQAIITARLIRVAPNDTLQFKQWTIPAGTPVSMSTHFTHRDPSLFPEPMRFDPDRWFGAAKGMEKYVVPFSKGTRGCIGMNLASAQIYLATATLFRRFELELHDTTDRDVEIVWDGFAGGLRKDSKGINVKVKSVEGSKLET</sequence>
<dbReference type="InterPro" id="IPR036396">
    <property type="entry name" value="Cyt_P450_sf"/>
</dbReference>
<evidence type="ECO:0000256" key="1">
    <source>
        <dbReference type="ARBA" id="ARBA00001971"/>
    </source>
</evidence>
<comment type="subcellular location">
    <subcellularLocation>
        <location evidence="2">Membrane</location>
        <topology evidence="2">Single-pass membrane protein</topology>
    </subcellularLocation>
</comment>
<evidence type="ECO:0000256" key="3">
    <source>
        <dbReference type="ARBA" id="ARBA00010617"/>
    </source>
</evidence>
<dbReference type="GO" id="GO:0004497">
    <property type="term" value="F:monooxygenase activity"/>
    <property type="evidence" value="ECO:0007669"/>
    <property type="project" value="UniProtKB-KW"/>
</dbReference>